<protein>
    <recommendedName>
        <fullName evidence="6">3-deoxy-D-manno-octulosonate 8-phosphate phosphatase KdsC</fullName>
        <ecNumber evidence="5">3.1.3.45</ecNumber>
    </recommendedName>
    <alternativeName>
        <fullName evidence="11">KDO 8-P phosphatase</fullName>
    </alternativeName>
</protein>
<dbReference type="PIRSF" id="PIRSF006118">
    <property type="entry name" value="KDO8-P_Ptase"/>
    <property type="match status" value="1"/>
</dbReference>
<dbReference type="RefSeq" id="WP_213943574.1">
    <property type="nucleotide sequence ID" value="NZ_JAHCMY010000001.1"/>
</dbReference>
<evidence type="ECO:0000256" key="11">
    <source>
        <dbReference type="ARBA" id="ARBA00031051"/>
    </source>
</evidence>
<dbReference type="CDD" id="cd01630">
    <property type="entry name" value="HAD_KDO-like"/>
    <property type="match status" value="1"/>
</dbReference>
<dbReference type="InterPro" id="IPR050793">
    <property type="entry name" value="CMP-NeuNAc_synthase"/>
</dbReference>
<dbReference type="Proteomes" id="UP001319104">
    <property type="component" value="Unassembled WGS sequence"/>
</dbReference>
<dbReference type="Pfam" id="PF00702">
    <property type="entry name" value="Hydrolase"/>
    <property type="match status" value="1"/>
</dbReference>
<dbReference type="GO" id="GO:0019143">
    <property type="term" value="F:3-deoxy-manno-octulosonate-8-phosphatase activity"/>
    <property type="evidence" value="ECO:0007669"/>
    <property type="project" value="UniProtKB-EC"/>
</dbReference>
<reference evidence="13 14" key="1">
    <citation type="submission" date="2021-05" db="EMBL/GenBank/DDBJ databases">
        <authorList>
            <person name="Zhang Z.D."/>
            <person name="Osman G."/>
        </authorList>
    </citation>
    <scope>NUCLEOTIDE SEQUENCE [LARGE SCALE GENOMIC DNA]</scope>
    <source>
        <strain evidence="13 14">KCTC 32217</strain>
    </source>
</reference>
<keyword evidence="8 13" id="KW-0378">Hydrolase</keyword>
<keyword evidence="9 12" id="KW-0460">Magnesium</keyword>
<comment type="subunit">
    <text evidence="4">Homotetramer.</text>
</comment>
<evidence type="ECO:0000313" key="14">
    <source>
        <dbReference type="Proteomes" id="UP001319104"/>
    </source>
</evidence>
<dbReference type="InterPro" id="IPR023214">
    <property type="entry name" value="HAD_sf"/>
</dbReference>
<dbReference type="SFLD" id="SFLDS00003">
    <property type="entry name" value="Haloacid_Dehalogenase"/>
    <property type="match status" value="1"/>
</dbReference>
<dbReference type="GO" id="GO:0008781">
    <property type="term" value="F:N-acylneuraminate cytidylyltransferase activity"/>
    <property type="evidence" value="ECO:0007669"/>
    <property type="project" value="TreeGrafter"/>
</dbReference>
<dbReference type="InterPro" id="IPR010023">
    <property type="entry name" value="KdsC_fam"/>
</dbReference>
<dbReference type="EC" id="3.1.3.45" evidence="5"/>
<comment type="cofactor">
    <cofactor evidence="2 12">
        <name>Mg(2+)</name>
        <dbReference type="ChEBI" id="CHEBI:18420"/>
    </cofactor>
</comment>
<dbReference type="Gene3D" id="3.40.50.1000">
    <property type="entry name" value="HAD superfamily/HAD-like"/>
    <property type="match status" value="1"/>
</dbReference>
<feature type="binding site" evidence="12">
    <location>
        <position position="27"/>
    </location>
    <ligand>
        <name>substrate</name>
    </ligand>
</feature>
<dbReference type="GO" id="GO:0046872">
    <property type="term" value="F:metal ion binding"/>
    <property type="evidence" value="ECO:0007669"/>
    <property type="project" value="UniProtKB-KW"/>
</dbReference>
<dbReference type="GO" id="GO:0009103">
    <property type="term" value="P:lipopolysaccharide biosynthetic process"/>
    <property type="evidence" value="ECO:0007669"/>
    <property type="project" value="UniProtKB-KW"/>
</dbReference>
<name>A0AAP2G0P3_9BACT</name>
<dbReference type="NCBIfam" id="TIGR01662">
    <property type="entry name" value="HAD-SF-IIIA"/>
    <property type="match status" value="1"/>
</dbReference>
<dbReference type="PANTHER" id="PTHR21485">
    <property type="entry name" value="HAD SUPERFAMILY MEMBERS CMAS AND KDSC"/>
    <property type="match status" value="1"/>
</dbReference>
<feature type="binding site" evidence="12">
    <location>
        <position position="118"/>
    </location>
    <ligand>
        <name>Mg(2+)</name>
        <dbReference type="ChEBI" id="CHEBI:18420"/>
    </ligand>
</feature>
<evidence type="ECO:0000256" key="3">
    <source>
        <dbReference type="ARBA" id="ARBA00005893"/>
    </source>
</evidence>
<evidence type="ECO:0000256" key="6">
    <source>
        <dbReference type="ARBA" id="ARBA00020092"/>
    </source>
</evidence>
<dbReference type="NCBIfam" id="TIGR01670">
    <property type="entry name" value="KdsC-phosphatas"/>
    <property type="match status" value="1"/>
</dbReference>
<dbReference type="PANTHER" id="PTHR21485:SF6">
    <property type="entry name" value="N-ACYLNEURAMINATE CYTIDYLYLTRANSFERASE-RELATED"/>
    <property type="match status" value="1"/>
</dbReference>
<dbReference type="InterPro" id="IPR036412">
    <property type="entry name" value="HAD-like_sf"/>
</dbReference>
<feature type="binding site" evidence="12">
    <location>
        <position position="25"/>
    </location>
    <ligand>
        <name>Mg(2+)</name>
        <dbReference type="ChEBI" id="CHEBI:18420"/>
    </ligand>
</feature>
<evidence type="ECO:0000313" key="13">
    <source>
        <dbReference type="EMBL" id="MBS9522682.1"/>
    </source>
</evidence>
<accession>A0AAP2G0P3</accession>
<organism evidence="13 14">
    <name type="scientific">Litoribacter ruber</name>
    <dbReference type="NCBI Taxonomy" id="702568"/>
    <lineage>
        <taxon>Bacteria</taxon>
        <taxon>Pseudomonadati</taxon>
        <taxon>Bacteroidota</taxon>
        <taxon>Cytophagia</taxon>
        <taxon>Cytophagales</taxon>
        <taxon>Cyclobacteriaceae</taxon>
        <taxon>Litoribacter</taxon>
    </lineage>
</organism>
<keyword evidence="14" id="KW-1185">Reference proteome</keyword>
<evidence type="ECO:0000256" key="5">
    <source>
        <dbReference type="ARBA" id="ARBA00013066"/>
    </source>
</evidence>
<comment type="similarity">
    <text evidence="3">Belongs to the KdsC family.</text>
</comment>
<dbReference type="InterPro" id="IPR006549">
    <property type="entry name" value="HAD-SF_hydro_IIIA"/>
</dbReference>
<evidence type="ECO:0000256" key="7">
    <source>
        <dbReference type="ARBA" id="ARBA00022723"/>
    </source>
</evidence>
<keyword evidence="10" id="KW-0448">Lipopolysaccharide biosynthesis</keyword>
<gene>
    <name evidence="13" type="ORF">KI659_01525</name>
</gene>
<proteinExistence type="inferred from homology"/>
<dbReference type="SFLD" id="SFLDG01136">
    <property type="entry name" value="C1.6:_Phosphoserine_Phosphatas"/>
    <property type="match status" value="1"/>
</dbReference>
<comment type="catalytic activity">
    <reaction evidence="1">
        <text>3-deoxy-alpha-D-manno-2-octulosonate-8-phosphate + H2O = 3-deoxy-alpha-D-manno-oct-2-ulosonate + phosphate</text>
        <dbReference type="Rhea" id="RHEA:11500"/>
        <dbReference type="ChEBI" id="CHEBI:15377"/>
        <dbReference type="ChEBI" id="CHEBI:43474"/>
        <dbReference type="ChEBI" id="CHEBI:85985"/>
        <dbReference type="ChEBI" id="CHEBI:85986"/>
        <dbReference type="EC" id="3.1.3.45"/>
    </reaction>
</comment>
<dbReference type="EMBL" id="JAHCMY010000001">
    <property type="protein sequence ID" value="MBS9522682.1"/>
    <property type="molecule type" value="Genomic_DNA"/>
</dbReference>
<keyword evidence="7 12" id="KW-0479">Metal-binding</keyword>
<comment type="caution">
    <text evidence="13">The sequence shown here is derived from an EMBL/GenBank/DDBJ whole genome shotgun (WGS) entry which is preliminary data.</text>
</comment>
<evidence type="ECO:0000256" key="9">
    <source>
        <dbReference type="ARBA" id="ARBA00022842"/>
    </source>
</evidence>
<sequence>MKEYFGHVPAEVFEKASKIKLLVTDVDGVLTDGGVIYDDHKTEFKRFQVKDGQIVQFLKAHDIRIGVITGRNSLVVKNRCEELGFDFHFHGVKEKSLVFLSQLKAMGLTLDQCAYIGDDIIDLPILKNVGFSACPKDAMSYVKDKVDFVSEFNGGDGVFREVADILLESQGKLESVIGHLISQKLQNP</sequence>
<dbReference type="SUPFAM" id="SSF56784">
    <property type="entry name" value="HAD-like"/>
    <property type="match status" value="1"/>
</dbReference>
<evidence type="ECO:0000256" key="2">
    <source>
        <dbReference type="ARBA" id="ARBA00001946"/>
    </source>
</evidence>
<dbReference type="AlphaFoldDB" id="A0AAP2G0P3"/>
<evidence type="ECO:0000256" key="10">
    <source>
        <dbReference type="ARBA" id="ARBA00022985"/>
    </source>
</evidence>
<dbReference type="FunFam" id="3.40.50.1000:FF:000029">
    <property type="entry name" value="3-deoxy-D-manno-octulosonate 8-phosphate phosphatase KdsC"/>
    <property type="match status" value="1"/>
</dbReference>
<evidence type="ECO:0000256" key="4">
    <source>
        <dbReference type="ARBA" id="ARBA00011881"/>
    </source>
</evidence>
<evidence type="ECO:0000256" key="8">
    <source>
        <dbReference type="ARBA" id="ARBA00022801"/>
    </source>
</evidence>
<dbReference type="SFLD" id="SFLDG01138">
    <property type="entry name" value="C1.6.2:_Deoxy-d-mannose-octulo"/>
    <property type="match status" value="1"/>
</dbReference>
<evidence type="ECO:0000256" key="12">
    <source>
        <dbReference type="PIRSR" id="PIRSR006118-2"/>
    </source>
</evidence>
<evidence type="ECO:0000256" key="1">
    <source>
        <dbReference type="ARBA" id="ARBA00000898"/>
    </source>
</evidence>